<evidence type="ECO:0000259" key="1">
    <source>
        <dbReference type="Pfam" id="PF12728"/>
    </source>
</evidence>
<reference evidence="2 3" key="1">
    <citation type="submission" date="2018-10" db="EMBL/GenBank/DDBJ databases">
        <title>Genomic Encyclopedia of Archaeal and Bacterial Type Strains, Phase II (KMG-II): from individual species to whole genera.</title>
        <authorList>
            <person name="Goeker M."/>
        </authorList>
    </citation>
    <scope>NUCLEOTIDE SEQUENCE [LARGE SCALE GENOMIC DNA]</scope>
    <source>
        <strain evidence="2 3">DSM 43383</strain>
    </source>
</reference>
<accession>A0A495QFZ4</accession>
<evidence type="ECO:0000313" key="2">
    <source>
        <dbReference type="EMBL" id="RKS70795.1"/>
    </source>
</evidence>
<dbReference type="EMBL" id="RBWU01000006">
    <property type="protein sequence ID" value="RKS70795.1"/>
    <property type="molecule type" value="Genomic_DNA"/>
</dbReference>
<proteinExistence type="predicted"/>
<evidence type="ECO:0000313" key="3">
    <source>
        <dbReference type="Proteomes" id="UP000274601"/>
    </source>
</evidence>
<dbReference type="NCBIfam" id="TIGR01764">
    <property type="entry name" value="excise"/>
    <property type="match status" value="1"/>
</dbReference>
<dbReference type="SUPFAM" id="SSF46955">
    <property type="entry name" value="Putative DNA-binding domain"/>
    <property type="match status" value="1"/>
</dbReference>
<dbReference type="AlphaFoldDB" id="A0A495QFZ4"/>
<dbReference type="Proteomes" id="UP000274601">
    <property type="component" value="Unassembled WGS sequence"/>
</dbReference>
<protein>
    <submittedName>
        <fullName evidence="2">Excisionase family DNA binding protein</fullName>
    </submittedName>
</protein>
<comment type="caution">
    <text evidence="2">The sequence shown here is derived from an EMBL/GenBank/DDBJ whole genome shotgun (WGS) entry which is preliminary data.</text>
</comment>
<dbReference type="GO" id="GO:0003677">
    <property type="term" value="F:DNA binding"/>
    <property type="evidence" value="ECO:0007669"/>
    <property type="project" value="InterPro"/>
</dbReference>
<dbReference type="InterPro" id="IPR009061">
    <property type="entry name" value="DNA-bd_dom_put_sf"/>
</dbReference>
<gene>
    <name evidence="2" type="ORF">BZB76_5275</name>
</gene>
<dbReference type="InterPro" id="IPR041657">
    <property type="entry name" value="HTH_17"/>
</dbReference>
<dbReference type="OrthoDB" id="3401953at2"/>
<name>A0A495QFZ4_9ACTN</name>
<dbReference type="InterPro" id="IPR010093">
    <property type="entry name" value="SinI_DNA-bd"/>
</dbReference>
<dbReference type="RefSeq" id="WP_121437044.1">
    <property type="nucleotide sequence ID" value="NZ_RBWU01000006.1"/>
</dbReference>
<feature type="domain" description="Helix-turn-helix" evidence="1">
    <location>
        <begin position="5"/>
        <end position="51"/>
    </location>
</feature>
<dbReference type="Pfam" id="PF12728">
    <property type="entry name" value="HTH_17"/>
    <property type="match status" value="1"/>
</dbReference>
<sequence length="141" mass="15085">MEDKLYSVEEVADLLGLHVRTVRGYIHAGRLRAVRIGKQYRIAAADLEALIGRPRVGGSASVEVSSIVQVEGVDRLAADRLGTLVLAAVNTGGNSGRQLRVQVVHDVERSRMKFVILGGAADTADVLRLLDDVLAQEDDGG</sequence>
<organism evidence="2 3">
    <name type="scientific">Actinomadura pelletieri DSM 43383</name>
    <dbReference type="NCBI Taxonomy" id="1120940"/>
    <lineage>
        <taxon>Bacteria</taxon>
        <taxon>Bacillati</taxon>
        <taxon>Actinomycetota</taxon>
        <taxon>Actinomycetes</taxon>
        <taxon>Streptosporangiales</taxon>
        <taxon>Thermomonosporaceae</taxon>
        <taxon>Actinomadura</taxon>
    </lineage>
</organism>
<keyword evidence="3" id="KW-1185">Reference proteome</keyword>